<sequence>MINWKVRLKNPTFIFTVLLPGLLLLAQMVAAFINNFITPIGFTITDDALNGALGIINFIALTFFGVGGVVDHTTKGLSDSENARQYKDPK</sequence>
<dbReference type="EMBL" id="CP017704">
    <property type="protein sequence ID" value="ASS94049.1"/>
    <property type="molecule type" value="Genomic_DNA"/>
</dbReference>
<evidence type="ECO:0000313" key="2">
    <source>
        <dbReference type="EMBL" id="ASS94049.1"/>
    </source>
</evidence>
<feature type="transmembrane region" description="Helical" evidence="1">
    <location>
        <begin position="12"/>
        <end position="37"/>
    </location>
</feature>
<reference evidence="2 3" key="1">
    <citation type="submission" date="2016-10" db="EMBL/GenBank/DDBJ databases">
        <title>The whole genome sequencing and assembly of Bacillus simplex DSM 1321 strain.</title>
        <authorList>
            <person name="Park M.-K."/>
            <person name="Lee Y.-J."/>
            <person name="Yi H."/>
            <person name="Bahn Y.-S."/>
            <person name="Kim J.F."/>
            <person name="Lee D.-W."/>
        </authorList>
    </citation>
    <scope>NUCLEOTIDE SEQUENCE [LARGE SCALE GENOMIC DNA]</scope>
    <source>
        <strain evidence="2 3">DSM 1321</strain>
    </source>
</reference>
<keyword evidence="1" id="KW-1133">Transmembrane helix</keyword>
<protein>
    <submittedName>
        <fullName evidence="2">Phage holin</fullName>
    </submittedName>
</protein>
<organism evidence="2 3">
    <name type="scientific">Peribacillus simplex NBRC 15720 = DSM 1321</name>
    <dbReference type="NCBI Taxonomy" id="1349754"/>
    <lineage>
        <taxon>Bacteria</taxon>
        <taxon>Bacillati</taxon>
        <taxon>Bacillota</taxon>
        <taxon>Bacilli</taxon>
        <taxon>Bacillales</taxon>
        <taxon>Bacillaceae</taxon>
        <taxon>Peribacillus</taxon>
    </lineage>
</organism>
<dbReference type="RefSeq" id="WP_063234789.1">
    <property type="nucleotide sequence ID" value="NZ_BCVO01000017.1"/>
</dbReference>
<dbReference type="Pfam" id="PF04531">
    <property type="entry name" value="Phage_holin_1"/>
    <property type="match status" value="1"/>
</dbReference>
<keyword evidence="1" id="KW-0472">Membrane</keyword>
<dbReference type="GeneID" id="56472842"/>
<proteinExistence type="predicted"/>
<name>A0A223EFL6_9BACI</name>
<feature type="transmembrane region" description="Helical" evidence="1">
    <location>
        <begin position="49"/>
        <end position="70"/>
    </location>
</feature>
<evidence type="ECO:0000256" key="1">
    <source>
        <dbReference type="SAM" id="Phobius"/>
    </source>
</evidence>
<dbReference type="Proteomes" id="UP000214618">
    <property type="component" value="Chromosome"/>
</dbReference>
<dbReference type="NCBIfam" id="TIGR01598">
    <property type="entry name" value="holin_phiLC3"/>
    <property type="match status" value="1"/>
</dbReference>
<gene>
    <name evidence="2" type="ORF">BS1321_08850</name>
</gene>
<accession>A0A223EFL6</accession>
<keyword evidence="1" id="KW-0812">Transmembrane</keyword>
<dbReference type="AlphaFoldDB" id="A0A223EFL6"/>
<evidence type="ECO:0000313" key="3">
    <source>
        <dbReference type="Proteomes" id="UP000214618"/>
    </source>
</evidence>
<dbReference type="OrthoDB" id="3176072at2"/>
<dbReference type="InterPro" id="IPR006485">
    <property type="entry name" value="Phage-like_holin"/>
</dbReference>